<sequence>MRRRQPSIVNDALPRQLPEHPLTPIPVRQLWETQLVDYQRRVATLERSEGGVWSATVGVQSKAQVVSASREGGTQTRSSRSTRQVAASRERAMSSTLRKVGVSAESTVDEHHASTGRNQPSSGRGTTAARLRTRKSDGTVQGSDRRGVRASGRELSDRAVDKASTWTPSRSSGNETDDDDDDDESSSSSVNASTTETTSRHGRARAAARVHGSEQDDQMLETPLSMEEKETRRLELENELVWLRQEAALLVQVAQMIPSIPNGELKSQLGVIETESCRSERTLCQ</sequence>
<dbReference type="Proteomes" id="UP000530660">
    <property type="component" value="Unassembled WGS sequence"/>
</dbReference>
<feature type="compositionally biased region" description="Low complexity" evidence="1">
    <location>
        <begin position="186"/>
        <end position="197"/>
    </location>
</feature>
<dbReference type="AlphaFoldDB" id="A0A7J7ICP1"/>
<gene>
    <name evidence="2" type="ORF">F1559_000427</name>
</gene>
<protein>
    <submittedName>
        <fullName evidence="2">Uncharacterized protein</fullName>
    </submittedName>
</protein>
<organism evidence="2 3">
    <name type="scientific">Cyanidiococcus yangmingshanensis</name>
    <dbReference type="NCBI Taxonomy" id="2690220"/>
    <lineage>
        <taxon>Eukaryota</taxon>
        <taxon>Rhodophyta</taxon>
        <taxon>Bangiophyceae</taxon>
        <taxon>Cyanidiales</taxon>
        <taxon>Cyanidiaceae</taxon>
        <taxon>Cyanidiococcus</taxon>
    </lineage>
</organism>
<accession>A0A7J7ICP1</accession>
<reference evidence="2 3" key="1">
    <citation type="journal article" date="2020" name="J. Phycol.">
        <title>Comparative genome analysis reveals Cyanidiococcus gen. nov., a new extremophilic red algal genus sister to Cyanidioschyzon (Cyanidioschyzonaceae, Rhodophyta).</title>
        <authorList>
            <person name="Liu S.-L."/>
            <person name="Chiang Y.-R."/>
            <person name="Yoon H.S."/>
            <person name="Fu H.-Y."/>
        </authorList>
    </citation>
    <scope>NUCLEOTIDE SEQUENCE [LARGE SCALE GENOMIC DNA]</scope>
    <source>
        <strain evidence="2 3">THAL066</strain>
    </source>
</reference>
<evidence type="ECO:0000313" key="2">
    <source>
        <dbReference type="EMBL" id="KAF6000798.1"/>
    </source>
</evidence>
<feature type="compositionally biased region" description="Polar residues" evidence="1">
    <location>
        <begin position="62"/>
        <end position="85"/>
    </location>
</feature>
<feature type="compositionally biased region" description="Acidic residues" evidence="1">
    <location>
        <begin position="175"/>
        <end position="185"/>
    </location>
</feature>
<comment type="caution">
    <text evidence="2">The sequence shown here is derived from an EMBL/GenBank/DDBJ whole genome shotgun (WGS) entry which is preliminary data.</text>
</comment>
<name>A0A7J7ICP1_9RHOD</name>
<proteinExistence type="predicted"/>
<dbReference type="EMBL" id="VWRR01000017">
    <property type="protein sequence ID" value="KAF6000798.1"/>
    <property type="molecule type" value="Genomic_DNA"/>
</dbReference>
<feature type="region of interest" description="Disordered" evidence="1">
    <location>
        <begin position="62"/>
        <end position="220"/>
    </location>
</feature>
<evidence type="ECO:0000256" key="1">
    <source>
        <dbReference type="SAM" id="MobiDB-lite"/>
    </source>
</evidence>
<evidence type="ECO:0000313" key="3">
    <source>
        <dbReference type="Proteomes" id="UP000530660"/>
    </source>
</evidence>
<feature type="region of interest" description="Disordered" evidence="1">
    <location>
        <begin position="1"/>
        <end position="21"/>
    </location>
</feature>
<feature type="compositionally biased region" description="Basic and acidic residues" evidence="1">
    <location>
        <begin position="143"/>
        <end position="161"/>
    </location>
</feature>
<keyword evidence="3" id="KW-1185">Reference proteome</keyword>